<evidence type="ECO:0000256" key="1">
    <source>
        <dbReference type="ARBA" id="ARBA00022450"/>
    </source>
</evidence>
<feature type="active site" description="Proton acceptor; for dehydratase activity" evidence="8">
    <location>
        <position position="750"/>
    </location>
</feature>
<reference evidence="12" key="1">
    <citation type="journal article" date="2023" name="Genome Biol. Evol.">
        <title>First Whole Genome Sequence and Flow Cytometry Genome Size Data for the Lichen-Forming Fungus Ramalina farinacea (Ascomycota).</title>
        <authorList>
            <person name="Llewellyn T."/>
            <person name="Mian S."/>
            <person name="Hill R."/>
            <person name="Leitch I.J."/>
            <person name="Gaya E."/>
        </authorList>
    </citation>
    <scope>NUCLEOTIDE SEQUENCE</scope>
    <source>
        <strain evidence="12">LIQ254RAFAR</strain>
    </source>
</reference>
<keyword evidence="1" id="KW-0596">Phosphopantetheine</keyword>
<dbReference type="GO" id="GO:0006633">
    <property type="term" value="P:fatty acid biosynthetic process"/>
    <property type="evidence" value="ECO:0007669"/>
    <property type="project" value="TreeGrafter"/>
</dbReference>
<dbReference type="InterPro" id="IPR020843">
    <property type="entry name" value="ER"/>
</dbReference>
<dbReference type="InterPro" id="IPR049900">
    <property type="entry name" value="PKS_mFAS_DH"/>
</dbReference>
<dbReference type="Pfam" id="PF13602">
    <property type="entry name" value="ADH_zinc_N_2"/>
    <property type="match status" value="1"/>
</dbReference>
<dbReference type="EMBL" id="JAPUFD010000007">
    <property type="protein sequence ID" value="MDI1488099.1"/>
    <property type="molecule type" value="Genomic_DNA"/>
</dbReference>
<dbReference type="InterPro" id="IPR036736">
    <property type="entry name" value="ACP-like_sf"/>
</dbReference>
<dbReference type="PANTHER" id="PTHR43775:SF29">
    <property type="entry name" value="ASPERFURANONE POLYKETIDE SYNTHASE AFOG-RELATED"/>
    <property type="match status" value="1"/>
</dbReference>
<keyword evidence="5" id="KW-0560">Oxidoreductase</keyword>
<accession>A0AA43TUB3</accession>
<proteinExistence type="predicted"/>
<dbReference type="InterPro" id="IPR016035">
    <property type="entry name" value="Acyl_Trfase/lysoPLipase"/>
</dbReference>
<feature type="active site" description="Proton donor; for dehydratase activity" evidence="8">
    <location>
        <position position="944"/>
    </location>
</feature>
<dbReference type="InterPro" id="IPR014043">
    <property type="entry name" value="Acyl_transferase_dom"/>
</dbReference>
<dbReference type="InterPro" id="IPR057326">
    <property type="entry name" value="KR_dom"/>
</dbReference>
<dbReference type="Pfam" id="PF00698">
    <property type="entry name" value="Acyl_transf_1"/>
    <property type="match status" value="1"/>
</dbReference>
<dbReference type="InterPro" id="IPR016036">
    <property type="entry name" value="Malonyl_transacylase_ACP-bd"/>
</dbReference>
<evidence type="ECO:0000256" key="2">
    <source>
        <dbReference type="ARBA" id="ARBA00022553"/>
    </source>
</evidence>
<dbReference type="Pfam" id="PF21089">
    <property type="entry name" value="PKS_DH_N"/>
    <property type="match status" value="1"/>
</dbReference>
<feature type="domain" description="PKS/mFAS DH" evidence="11">
    <location>
        <begin position="707"/>
        <end position="1035"/>
    </location>
</feature>
<dbReference type="FunFam" id="3.40.50.720:FF:000209">
    <property type="entry name" value="Polyketide synthase Pks12"/>
    <property type="match status" value="1"/>
</dbReference>
<dbReference type="Gene3D" id="1.10.1200.10">
    <property type="entry name" value="ACP-like"/>
    <property type="match status" value="1"/>
</dbReference>
<evidence type="ECO:0000256" key="3">
    <source>
        <dbReference type="ARBA" id="ARBA00022679"/>
    </source>
</evidence>
<dbReference type="PROSITE" id="PS50075">
    <property type="entry name" value="CARRIER"/>
    <property type="match status" value="1"/>
</dbReference>
<dbReference type="GO" id="GO:0044550">
    <property type="term" value="P:secondary metabolite biosynthetic process"/>
    <property type="evidence" value="ECO:0007669"/>
    <property type="project" value="TreeGrafter"/>
</dbReference>
<dbReference type="CDD" id="cd00833">
    <property type="entry name" value="PKS"/>
    <property type="match status" value="1"/>
</dbReference>
<dbReference type="InterPro" id="IPR020806">
    <property type="entry name" value="PKS_PP-bd"/>
</dbReference>
<dbReference type="Proteomes" id="UP001161017">
    <property type="component" value="Unassembled WGS sequence"/>
</dbReference>
<dbReference type="SUPFAM" id="SSF53335">
    <property type="entry name" value="S-adenosyl-L-methionine-dependent methyltransferases"/>
    <property type="match status" value="1"/>
</dbReference>
<dbReference type="InterPro" id="IPR013217">
    <property type="entry name" value="Methyltransf_12"/>
</dbReference>
<dbReference type="Pfam" id="PF23114">
    <property type="entry name" value="NAD-bd_HRPKS_sdrA"/>
    <property type="match status" value="1"/>
</dbReference>
<feature type="region of interest" description="N-terminal hotdog fold" evidence="8">
    <location>
        <begin position="707"/>
        <end position="860"/>
    </location>
</feature>
<dbReference type="SMART" id="SM00827">
    <property type="entry name" value="PKS_AT"/>
    <property type="match status" value="1"/>
</dbReference>
<evidence type="ECO:0000313" key="13">
    <source>
        <dbReference type="Proteomes" id="UP001161017"/>
    </source>
</evidence>
<dbReference type="InterPro" id="IPR049552">
    <property type="entry name" value="PKS_DH_N"/>
</dbReference>
<dbReference type="Gene3D" id="3.40.50.720">
    <property type="entry name" value="NAD(P)-binding Rossmann-like Domain"/>
    <property type="match status" value="1"/>
</dbReference>
<dbReference type="SUPFAM" id="SSF53901">
    <property type="entry name" value="Thiolase-like"/>
    <property type="match status" value="1"/>
</dbReference>
<dbReference type="SMART" id="SM00829">
    <property type="entry name" value="PKS_ER"/>
    <property type="match status" value="1"/>
</dbReference>
<dbReference type="InterPro" id="IPR029063">
    <property type="entry name" value="SAM-dependent_MTases_sf"/>
</dbReference>
<organism evidence="12 13">
    <name type="scientific">Ramalina farinacea</name>
    <dbReference type="NCBI Taxonomy" id="258253"/>
    <lineage>
        <taxon>Eukaryota</taxon>
        <taxon>Fungi</taxon>
        <taxon>Dikarya</taxon>
        <taxon>Ascomycota</taxon>
        <taxon>Pezizomycotina</taxon>
        <taxon>Lecanoromycetes</taxon>
        <taxon>OSLEUM clade</taxon>
        <taxon>Lecanoromycetidae</taxon>
        <taxon>Lecanorales</taxon>
        <taxon>Lecanorineae</taxon>
        <taxon>Ramalinaceae</taxon>
        <taxon>Ramalina</taxon>
    </lineage>
</organism>
<dbReference type="PROSITE" id="PS52019">
    <property type="entry name" value="PKS_MFAS_DH"/>
    <property type="match status" value="1"/>
</dbReference>
<dbReference type="InterPro" id="IPR020807">
    <property type="entry name" value="PKS_DH"/>
</dbReference>
<dbReference type="Pfam" id="PF08659">
    <property type="entry name" value="KR"/>
    <property type="match status" value="1"/>
</dbReference>
<name>A0AA43TUB3_9LECA</name>
<dbReference type="InterPro" id="IPR011032">
    <property type="entry name" value="GroES-like_sf"/>
</dbReference>
<dbReference type="InterPro" id="IPR050091">
    <property type="entry name" value="PKS_NRPS_Biosynth_Enz"/>
</dbReference>
<dbReference type="Pfam" id="PF08242">
    <property type="entry name" value="Methyltransf_12"/>
    <property type="match status" value="1"/>
</dbReference>
<dbReference type="PROSITE" id="PS52004">
    <property type="entry name" value="KS3_2"/>
    <property type="match status" value="1"/>
</dbReference>
<dbReference type="PANTHER" id="PTHR43775">
    <property type="entry name" value="FATTY ACID SYNTHASE"/>
    <property type="match status" value="1"/>
</dbReference>
<evidence type="ECO:0000313" key="12">
    <source>
        <dbReference type="EMBL" id="MDI1488099.1"/>
    </source>
</evidence>
<dbReference type="InterPro" id="IPR001227">
    <property type="entry name" value="Ac_transferase_dom_sf"/>
</dbReference>
<gene>
    <name evidence="12" type="ORF">OHK93_007373</name>
</gene>
<dbReference type="SUPFAM" id="SSF51735">
    <property type="entry name" value="NAD(P)-binding Rossmann-fold domains"/>
    <property type="match status" value="2"/>
</dbReference>
<dbReference type="SUPFAM" id="SSF52151">
    <property type="entry name" value="FabD/lysophospholipase-like"/>
    <property type="match status" value="1"/>
</dbReference>
<dbReference type="GO" id="GO:1901336">
    <property type="term" value="P:lactone biosynthetic process"/>
    <property type="evidence" value="ECO:0007669"/>
    <property type="project" value="UniProtKB-ARBA"/>
</dbReference>
<dbReference type="Gene3D" id="3.30.70.3290">
    <property type="match status" value="1"/>
</dbReference>
<dbReference type="Pfam" id="PF08240">
    <property type="entry name" value="ADH_N"/>
    <property type="match status" value="1"/>
</dbReference>
<dbReference type="SMART" id="SM00825">
    <property type="entry name" value="PKS_KS"/>
    <property type="match status" value="1"/>
</dbReference>
<dbReference type="InterPro" id="IPR014031">
    <property type="entry name" value="Ketoacyl_synth_C"/>
</dbReference>
<dbReference type="CDD" id="cd05195">
    <property type="entry name" value="enoyl_red"/>
    <property type="match status" value="1"/>
</dbReference>
<sequence length="2333" mass="254301">MVGAEGRCYAWDTRAQGYGRGEGVAALILKPLDAAIKDGDNVHAVIRDTGLNQDGKTATITSPSMDAQVKLIEACYKRAGLDLSETAYVEAHMTGTKVGDAAEAEALAKTFGKARSADDPVPVGSVKTNVGHTEAVSGLAGVIKTAFALKHAQIAPNTNYKETNSKIKLDEWHLQVPAHLTQWPHGKPLRASINNFGYGGTNAHVILESAPSTNSLLTGVNGNATNGVNGHSTNGFIDHTTNGMNGHSLNGLDGRSPHQSKMLDLDRSRIYVLSAKDSGTCRRMAQDLATYLRQSILEGHEPPASDLAYTLSARRTRLPWMVATRSRSLRELAERLEESTSKPLNGVKEPRLGFVFNGQGAQWYAMGRELITAYPIFGASIQKADQMLGDYGADWSLHGMLELEAQIFDKLDADRSVDELMRDELTTRVAEINLSQPISVALQLCLVDLLRSWGINPSAVTSHSSGEIAAAYSVNLLSFEQALGVVYFRGELALKYQQSSSLIGGMLAAGIGPDQAESYTGDTTGGRVVVACINSPESVTFSGDLPALNEVASRLEKDGLFARKMKVPLAYHSHHMLPMAQEYTDTLNSILSQHPTWNGSVKFASPVTGSIISPKLLSPEHWARNLTNPVRFSEAFESMCHPDHSLDAVVEVGAHSTLSGPIRQILRGRRMPYVSCLKRSTDAVESMQDLVCELVARGYPVNLEAVNSPFGEEKRNFTPNLPRYPWNHSTRYWTESRLTRETRYKRFPPHELVGSPISGVDAKVILPAAAYVTMAIEAVRLLNGASVAIRGFRLRDVNVINALTIPESSDGVEVHTQLRPCNESELDHRGWYEFEISSVGTTDTWIKNGSGFVSAEMDTTNKSSLFHEKVAPREETFFTDGSKVRELDVPSLYDTMRQMNINHGPTFRNLLHGRTAGGKTVTSLSIPDVASETSNYVIHPTTLDTIVQATFGGLPKESIQGVMVLPRSIGSMFVPCDLKRQAGNRLKAFTNFRRSSRRGLVSDIAVASVEDDESSSSFLRMEDFYCQAVPMDLGDVDGDQDPPICSKNHWEPDILHCVPTAVKDSMKIVLNDDEIGFEKRFVRASYHFIYDAVTELKEESQESWAGHHRIFYEWMEQIVALGTSGALSPGCQSWSRSSKGMKQMLNDELSGGDTSGRLTVRVGQQLANIVRGQITPLELMMEDNLLNEYYMDIPRLRLRTYKHLKKIVDLYAVKNPGANVLEIGAGTGGATQTVLEAFGSKGDGSGSLLGHYTFTDASAGFFEAAGQKLAAWKGMVDFSKLDIEQDPVEQSFEEGRYDLIVASMVLHATKSLQKTMSHVRKLLKPGGKLLLLETTQDRIDTQLIFGTLPGWWLSEEPFRKHSPNVSLKAWDEVLHETGFTGADFDIGDCENNEFRSCSLILSTATEAPSYPSPVSIVYTNPNSQPWATQLAEGIAQQMNISPLVERMDEITSFLDKVCIFTAEVDAPFVDGMDEASYNQLQNLAVNSRGVLWLSCGGIIDATVPALSQTQGLLRTLRLEHSGNRFVHLDFEHSGDPWSEDKISHVVHVLKQSFDYHKDHNDVESEYAVKGSILHVPRVYSDRTEDNTSVDLVPQSQPFHQPGRTLVWEPQGSGMLSNLCFTDALQMSGQVPNGMIEVEAKAFGVNFREVMIALGQVDDTLVGHDCAGIVTRLGPETEQSGLQVGDRVCGIAQGGFASSSWAYWTGVAKLPDEMTWEDGAAIPVAYTTAYHCLVRIARLQKGESVLIHAAAGGVGQAAIVVAQHVGAKMFVTCSTEAKRDLLVEKYQVNPTRIFSSRDTSFESAVMIATDGKGVDVILNSLSGSLLKATWSCIARFGRFVEIGKVDLEAARSLDMSRFSRCASYTGVDILQLNEYNGPLTREALTESVHICHTRALNGGGRPFFPIQQYSISDMEKALRQMQSGLHVGKLVLVPREGDQVAVISRPPTLSLADTDATYLIAGGLGGIGRVIALWMIEKGAKNILLVSRNAESHPNAKELVETANSEDCDLQIRNCDVSSESSLVKLVADRSAASLPPIKGVINCAMVLDDTILERMTFEQWQRGVQSKISSSANLHKHLPNLDFFVMLSSITGVAGHVSQANYTAGNTFQDALARHRVASGQPAVTLDLPGVTDVGYVATKDASSGDNRVRARVEALGIISLPISAIMPHIEAAVLRRPQRAHPDDSQVIMGLAPWDQLPEDAIVRTDRRFGTLRLASLRGAAAARGAASAGDGSAKNPTNMLVQALESPPADQARLAAEAVAKRLAVIFNKAAEEIDMKVPIVAHGVDSLVAVELRNWLSGAAKAKISIFEITQSTSLMVFAGLIVERSQLGK</sequence>
<feature type="region of interest" description="C-terminal hotdog fold" evidence="8">
    <location>
        <begin position="883"/>
        <end position="1035"/>
    </location>
</feature>
<keyword evidence="3" id="KW-0808">Transferase</keyword>
<evidence type="ECO:0000256" key="6">
    <source>
        <dbReference type="ARBA" id="ARBA00023268"/>
    </source>
</evidence>
<dbReference type="SMART" id="SM00823">
    <property type="entry name" value="PKS_PP"/>
    <property type="match status" value="1"/>
</dbReference>
<dbReference type="InterPro" id="IPR013154">
    <property type="entry name" value="ADH-like_N"/>
</dbReference>
<dbReference type="Gene3D" id="3.40.50.150">
    <property type="entry name" value="Vaccinia Virus protein VP39"/>
    <property type="match status" value="1"/>
</dbReference>
<keyword evidence="7" id="KW-0012">Acyltransferase</keyword>
<dbReference type="CDD" id="cd02440">
    <property type="entry name" value="AdoMet_MTases"/>
    <property type="match status" value="1"/>
</dbReference>
<dbReference type="GO" id="GO:0016491">
    <property type="term" value="F:oxidoreductase activity"/>
    <property type="evidence" value="ECO:0007669"/>
    <property type="project" value="UniProtKB-KW"/>
</dbReference>
<feature type="domain" description="Carrier" evidence="9">
    <location>
        <begin position="2251"/>
        <end position="2329"/>
    </location>
</feature>
<dbReference type="Gene3D" id="3.40.47.10">
    <property type="match status" value="1"/>
</dbReference>
<dbReference type="InterPro" id="IPR013968">
    <property type="entry name" value="PKS_KR"/>
</dbReference>
<dbReference type="InterPro" id="IPR042104">
    <property type="entry name" value="PKS_dehydratase_sf"/>
</dbReference>
<dbReference type="InterPro" id="IPR032821">
    <property type="entry name" value="PKS_assoc"/>
</dbReference>
<dbReference type="Pfam" id="PF16197">
    <property type="entry name" value="KAsynt_C_assoc"/>
    <property type="match status" value="1"/>
</dbReference>
<dbReference type="Gene3D" id="3.10.129.110">
    <property type="entry name" value="Polyketide synthase dehydratase"/>
    <property type="match status" value="1"/>
</dbReference>
<dbReference type="InterPro" id="IPR009081">
    <property type="entry name" value="PP-bd_ACP"/>
</dbReference>
<dbReference type="InterPro" id="IPR056501">
    <property type="entry name" value="NAD-bd_HRPKS_sdrA"/>
</dbReference>
<dbReference type="SUPFAM" id="SSF50129">
    <property type="entry name" value="GroES-like"/>
    <property type="match status" value="1"/>
</dbReference>
<keyword evidence="13" id="KW-1185">Reference proteome</keyword>
<dbReference type="InterPro" id="IPR020841">
    <property type="entry name" value="PKS_Beta-ketoAc_synthase_dom"/>
</dbReference>
<comment type="caution">
    <text evidence="12">The sequence shown here is derived from an EMBL/GenBank/DDBJ whole genome shotgun (WGS) entry which is preliminary data.</text>
</comment>
<evidence type="ECO:0000259" key="10">
    <source>
        <dbReference type="PROSITE" id="PS52004"/>
    </source>
</evidence>
<keyword evidence="2" id="KW-0597">Phosphoprotein</keyword>
<dbReference type="Pfam" id="PF14765">
    <property type="entry name" value="PS-DH"/>
    <property type="match status" value="1"/>
</dbReference>
<evidence type="ECO:0000256" key="7">
    <source>
        <dbReference type="ARBA" id="ARBA00023315"/>
    </source>
</evidence>
<dbReference type="GO" id="GO:0031177">
    <property type="term" value="F:phosphopantetheine binding"/>
    <property type="evidence" value="ECO:0007669"/>
    <property type="project" value="InterPro"/>
</dbReference>
<evidence type="ECO:0000259" key="11">
    <source>
        <dbReference type="PROSITE" id="PS52019"/>
    </source>
</evidence>
<feature type="domain" description="Ketosynthase family 3 (KS3)" evidence="10">
    <location>
        <begin position="1"/>
        <end position="209"/>
    </location>
</feature>
<dbReference type="Gene3D" id="3.90.180.10">
    <property type="entry name" value="Medium-chain alcohol dehydrogenases, catalytic domain"/>
    <property type="match status" value="1"/>
</dbReference>
<evidence type="ECO:0000256" key="4">
    <source>
        <dbReference type="ARBA" id="ARBA00022857"/>
    </source>
</evidence>
<dbReference type="SUPFAM" id="SSF47336">
    <property type="entry name" value="ACP-like"/>
    <property type="match status" value="1"/>
</dbReference>
<dbReference type="GO" id="GO:0004312">
    <property type="term" value="F:fatty acid synthase activity"/>
    <property type="evidence" value="ECO:0007669"/>
    <property type="project" value="TreeGrafter"/>
</dbReference>
<evidence type="ECO:0000256" key="8">
    <source>
        <dbReference type="PROSITE-ProRule" id="PRU01363"/>
    </source>
</evidence>
<keyword evidence="6" id="KW-0511">Multifunctional enzyme</keyword>
<dbReference type="SUPFAM" id="SSF55048">
    <property type="entry name" value="Probable ACP-binding domain of malonyl-CoA ACP transacylase"/>
    <property type="match status" value="1"/>
</dbReference>
<dbReference type="Pfam" id="PF02801">
    <property type="entry name" value="Ketoacyl-synt_C"/>
    <property type="match status" value="1"/>
</dbReference>
<dbReference type="InterPro" id="IPR016039">
    <property type="entry name" value="Thiolase-like"/>
</dbReference>
<dbReference type="InterPro" id="IPR036291">
    <property type="entry name" value="NAD(P)-bd_dom_sf"/>
</dbReference>
<dbReference type="Gene3D" id="3.40.366.10">
    <property type="entry name" value="Malonyl-Coenzyme A Acyl Carrier Protein, domain 2"/>
    <property type="match status" value="1"/>
</dbReference>
<dbReference type="SMART" id="SM00822">
    <property type="entry name" value="PKS_KR"/>
    <property type="match status" value="1"/>
</dbReference>
<dbReference type="SMART" id="SM00826">
    <property type="entry name" value="PKS_DH"/>
    <property type="match status" value="1"/>
</dbReference>
<dbReference type="InterPro" id="IPR049551">
    <property type="entry name" value="PKS_DH_C"/>
</dbReference>
<evidence type="ECO:0000256" key="5">
    <source>
        <dbReference type="ARBA" id="ARBA00023002"/>
    </source>
</evidence>
<evidence type="ECO:0000259" key="9">
    <source>
        <dbReference type="PROSITE" id="PS50075"/>
    </source>
</evidence>
<keyword evidence="4" id="KW-0521">NADP</keyword>
<protein>
    <submittedName>
        <fullName evidence="12">PKS/NRPS-like protein biosynthetic cluster</fullName>
    </submittedName>
</protein>